<dbReference type="Pfam" id="PF05593">
    <property type="entry name" value="RHS_repeat"/>
    <property type="match status" value="1"/>
</dbReference>
<dbReference type="InterPro" id="IPR031325">
    <property type="entry name" value="RHS_repeat"/>
</dbReference>
<dbReference type="EMBL" id="AP025739">
    <property type="protein sequence ID" value="BDI28739.1"/>
    <property type="molecule type" value="Genomic_DNA"/>
</dbReference>
<protein>
    <submittedName>
        <fullName evidence="1">Uncharacterized protein</fullName>
    </submittedName>
</protein>
<evidence type="ECO:0000313" key="1">
    <source>
        <dbReference type="EMBL" id="BDI28739.1"/>
    </source>
</evidence>
<dbReference type="PANTHER" id="PTHR32305">
    <property type="match status" value="1"/>
</dbReference>
<reference evidence="1 2" key="1">
    <citation type="journal article" date="2019" name="Int. J. Syst. Evol. Microbiol.">
        <title>Capsulimonas corticalis gen. nov., sp. nov., an aerobic capsulated bacterium, of a novel bacterial order, Capsulimonadales ord. nov., of the class Armatimonadia of the phylum Armatimonadetes.</title>
        <authorList>
            <person name="Li J."/>
            <person name="Kudo C."/>
            <person name="Tonouchi A."/>
        </authorList>
    </citation>
    <scope>NUCLEOTIDE SEQUENCE [LARGE SCALE GENOMIC DNA]</scope>
    <source>
        <strain evidence="1 2">AX-7</strain>
    </source>
</reference>
<dbReference type="InterPro" id="IPR050708">
    <property type="entry name" value="T6SS_VgrG/RHS"/>
</dbReference>
<dbReference type="Proteomes" id="UP000287394">
    <property type="component" value="Chromosome"/>
</dbReference>
<accession>A0A402CTT5</accession>
<dbReference type="InterPro" id="IPR006530">
    <property type="entry name" value="YD"/>
</dbReference>
<dbReference type="NCBIfam" id="TIGR03696">
    <property type="entry name" value="Rhs_assc_core"/>
    <property type="match status" value="1"/>
</dbReference>
<dbReference type="InterPro" id="IPR022385">
    <property type="entry name" value="Rhs_assc_core"/>
</dbReference>
<gene>
    <name evidence="1" type="ORF">CCAX7_007900</name>
</gene>
<dbReference type="PANTHER" id="PTHR32305:SF15">
    <property type="entry name" value="PROTEIN RHSA-RELATED"/>
    <property type="match status" value="1"/>
</dbReference>
<dbReference type="Gene3D" id="2.180.10.10">
    <property type="entry name" value="RHS repeat-associated core"/>
    <property type="match status" value="2"/>
</dbReference>
<dbReference type="Pfam" id="PF20148">
    <property type="entry name" value="DUF6531"/>
    <property type="match status" value="1"/>
</dbReference>
<evidence type="ECO:0000313" key="2">
    <source>
        <dbReference type="Proteomes" id="UP000287394"/>
    </source>
</evidence>
<dbReference type="NCBIfam" id="TIGR01643">
    <property type="entry name" value="YD_repeat_2x"/>
    <property type="match status" value="2"/>
</dbReference>
<sequence>MLWFLALTLFWLEMSPSYGACVRVARQEAALSHRKPYSELPAGRTQTLTPAQLRKIDALESAKAHRPKPDVRVMTIVEMQRARGRGAYRNPYFNGTLPWQRSFHDVNICNGNLFKSFTDIQVAPGRGAGLVLQRTYNSNDSRIGPFGVGWTHAYDIRIQEAADVKTESGNTNVPAGVNNVERTDFFGAKHTYHRDADGLYSPPNYMFDETSSDYANVLATGPTKVMADTEKAEDGTIKHYVDVVTLADGTSGNERACDYIQDRHGNRTTLAYAQTITQPDGSTRKLLTSVTDPSGRSLAFTWTNLNAGDAQHPAWRITQVQGPLVGGSPVAGVSYKVTYEYFTSTSDPNAADNLYNLKAVHLDSDGMNRTTSYTYTHLIYNSITENALLNSVTDPLGHQVSYTYEYLSPVSGRTSPTGTIWVDGITEPAGVDSNNNPRTIHWDMGVVNTIPESNTCGYFVHMNGYEYFATSAHAPTFIYEHGYPDPVDGVSTLYYHYYDTSLNLTQLAETTPVGAANVNGQTSANYFNNYTYGVHGNVLTHSIQNFPGTETTTYYDASKYFQKQSVTDMNSHTSTCDYFDSQDPNLGNRGNVKYSRDARYSITGKQFTYTYNQYGQKTSEINENGIVTQYTYGDSYGNLTQVVQDPGDATHLNRTTTMTYDAAGHVLTSIDPNGKTSTFTYNVLGQPLTVATQSTSGASAETITYQYEGNGRTQTVTNNRGTTSISYEAGSDRVHSVTDPITGTISYTYLNTGERSTMTLPGGGTWTYAYMDADLYLSMPKDDPSSVCLTLASITDDQGRRVDYSISTGGSLMSAKYNQVFSGGNTSTPISYCQANYTQNVAVNGASYTQMRLSTVKNNWSDSNNISHPLYQNAYTYDTAGQRLTNAITNNIGASRTELYSYDELNRLSTADYGDGETQSYTFDPMGNRLTKSDIVSGTTTTNNYTCDAANRLTAVDANAYTNDANGNTLTGSGRTNVWDSQNRLVSCTTGGATTTYTYGADGLRRSATTAGVTTYYVYDGSMMVREMQKNASNILVPTATYLAGPRGPEYRRDDNASTVRWYVYDGLGSVVAEVDPNGNVTSTRKTDVYGVARGATGTATSKQGFVGSLGHLTDDTGLVYMRARYYDPVIGRFASEDPSRNGLNWYEYANDNPVNGKDMSGKSVIGWASNGLSLVDLYNVFFAYCDFLMSMMDTIRDSADVERNWGTFMATWAISILGDNSTQISMGAGLLDWGVDQLSEDSGIGGEILGTVSTVLSGAITGASLAMLCLGYNVREEYYIDQIDE</sequence>
<proteinExistence type="predicted"/>
<name>A0A402CTT5_9BACT</name>
<keyword evidence="2" id="KW-1185">Reference proteome</keyword>
<dbReference type="InterPro" id="IPR045351">
    <property type="entry name" value="DUF6531"/>
</dbReference>
<organism evidence="1 2">
    <name type="scientific">Capsulimonas corticalis</name>
    <dbReference type="NCBI Taxonomy" id="2219043"/>
    <lineage>
        <taxon>Bacteria</taxon>
        <taxon>Bacillati</taxon>
        <taxon>Armatimonadota</taxon>
        <taxon>Armatimonadia</taxon>
        <taxon>Capsulimonadales</taxon>
        <taxon>Capsulimonadaceae</taxon>
        <taxon>Capsulimonas</taxon>
    </lineage>
</organism>
<dbReference type="KEGG" id="ccot:CCAX7_007900"/>